<evidence type="ECO:0000313" key="11">
    <source>
        <dbReference type="Proteomes" id="UP000828390"/>
    </source>
</evidence>
<dbReference type="Pfam" id="PF15086">
    <property type="entry name" value="UPF0542"/>
    <property type="match status" value="1"/>
</dbReference>
<proteinExistence type="inferred from homology"/>
<reference evidence="10" key="1">
    <citation type="journal article" date="2019" name="bioRxiv">
        <title>The Genome of the Zebra Mussel, Dreissena polymorpha: A Resource for Invasive Species Research.</title>
        <authorList>
            <person name="McCartney M.A."/>
            <person name="Auch B."/>
            <person name="Kono T."/>
            <person name="Mallez S."/>
            <person name="Zhang Y."/>
            <person name="Obille A."/>
            <person name="Becker A."/>
            <person name="Abrahante J.E."/>
            <person name="Garbe J."/>
            <person name="Badalamenti J.P."/>
            <person name="Herman A."/>
            <person name="Mangelson H."/>
            <person name="Liachko I."/>
            <person name="Sullivan S."/>
            <person name="Sone E.D."/>
            <person name="Koren S."/>
            <person name="Silverstein K.A.T."/>
            <person name="Beckman K.B."/>
            <person name="Gohl D.M."/>
        </authorList>
    </citation>
    <scope>NUCLEOTIDE SEQUENCE</scope>
    <source>
        <strain evidence="10">Duluth1</strain>
        <tissue evidence="10">Whole animal</tissue>
    </source>
</reference>
<feature type="transmembrane region" description="Helical" evidence="9">
    <location>
        <begin position="27"/>
        <end position="50"/>
    </location>
</feature>
<dbReference type="PANTHER" id="PTHR28644:SF1">
    <property type="entry name" value="SMALL INTEGRAL MEMBRANE PROTEIN 15"/>
    <property type="match status" value="1"/>
</dbReference>
<keyword evidence="4 9" id="KW-0812">Transmembrane</keyword>
<organism evidence="10 11">
    <name type="scientific">Dreissena polymorpha</name>
    <name type="common">Zebra mussel</name>
    <name type="synonym">Mytilus polymorpha</name>
    <dbReference type="NCBI Taxonomy" id="45954"/>
    <lineage>
        <taxon>Eukaryota</taxon>
        <taxon>Metazoa</taxon>
        <taxon>Spiralia</taxon>
        <taxon>Lophotrochozoa</taxon>
        <taxon>Mollusca</taxon>
        <taxon>Bivalvia</taxon>
        <taxon>Autobranchia</taxon>
        <taxon>Heteroconchia</taxon>
        <taxon>Euheterodonta</taxon>
        <taxon>Imparidentia</taxon>
        <taxon>Neoheterodontei</taxon>
        <taxon>Myida</taxon>
        <taxon>Dreissenoidea</taxon>
        <taxon>Dreissenidae</taxon>
        <taxon>Dreissena</taxon>
    </lineage>
</organism>
<comment type="caution">
    <text evidence="10">The sequence shown here is derived from an EMBL/GenBank/DDBJ whole genome shotgun (WGS) entry which is preliminary data.</text>
</comment>
<evidence type="ECO:0000256" key="3">
    <source>
        <dbReference type="ARBA" id="ARBA00017904"/>
    </source>
</evidence>
<feature type="region of interest" description="Disordered" evidence="8">
    <location>
        <begin position="60"/>
        <end position="79"/>
    </location>
</feature>
<evidence type="ECO:0000256" key="7">
    <source>
        <dbReference type="ARBA" id="ARBA00023136"/>
    </source>
</evidence>
<evidence type="ECO:0000256" key="1">
    <source>
        <dbReference type="ARBA" id="ARBA00004167"/>
    </source>
</evidence>
<accession>A0A9D4K1J9</accession>
<evidence type="ECO:0000256" key="2">
    <source>
        <dbReference type="ARBA" id="ARBA00006758"/>
    </source>
</evidence>
<dbReference type="GO" id="GO:0016020">
    <property type="term" value="C:membrane"/>
    <property type="evidence" value="ECO:0007669"/>
    <property type="project" value="UniProtKB-SubCell"/>
</dbReference>
<keyword evidence="6" id="KW-0175">Coiled coil</keyword>
<evidence type="ECO:0000256" key="4">
    <source>
        <dbReference type="ARBA" id="ARBA00022692"/>
    </source>
</evidence>
<evidence type="ECO:0000313" key="10">
    <source>
        <dbReference type="EMBL" id="KAH3831756.1"/>
    </source>
</evidence>
<sequence>MWPFDEEWFKEWLVGILKWAATNPWEFIYYVLLCLSPLFLVSALLAWNLAKQIDAKEKGKKRAARKQKNMSKVKGSKGD</sequence>
<dbReference type="InterPro" id="IPR027877">
    <property type="entry name" value="Smim15"/>
</dbReference>
<dbReference type="EMBL" id="JAIWYP010000004">
    <property type="protein sequence ID" value="KAH3831756.1"/>
    <property type="molecule type" value="Genomic_DNA"/>
</dbReference>
<dbReference type="PANTHER" id="PTHR28644">
    <property type="entry name" value="SMALL INTEGRAL MEMBRANE PROTEIN 15"/>
    <property type="match status" value="1"/>
</dbReference>
<keyword evidence="5 9" id="KW-1133">Transmembrane helix</keyword>
<keyword evidence="11" id="KW-1185">Reference proteome</keyword>
<evidence type="ECO:0000256" key="8">
    <source>
        <dbReference type="SAM" id="MobiDB-lite"/>
    </source>
</evidence>
<evidence type="ECO:0000256" key="9">
    <source>
        <dbReference type="SAM" id="Phobius"/>
    </source>
</evidence>
<name>A0A9D4K1J9_DREPO</name>
<dbReference type="Proteomes" id="UP000828390">
    <property type="component" value="Unassembled WGS sequence"/>
</dbReference>
<comment type="subcellular location">
    <subcellularLocation>
        <location evidence="1">Membrane</location>
        <topology evidence="1">Single-pass membrane protein</topology>
    </subcellularLocation>
</comment>
<reference evidence="10" key="2">
    <citation type="submission" date="2020-11" db="EMBL/GenBank/DDBJ databases">
        <authorList>
            <person name="McCartney M.A."/>
            <person name="Auch B."/>
            <person name="Kono T."/>
            <person name="Mallez S."/>
            <person name="Becker A."/>
            <person name="Gohl D.M."/>
            <person name="Silverstein K.A.T."/>
            <person name="Koren S."/>
            <person name="Bechman K.B."/>
            <person name="Herman A."/>
            <person name="Abrahante J.E."/>
            <person name="Garbe J."/>
        </authorList>
    </citation>
    <scope>NUCLEOTIDE SEQUENCE</scope>
    <source>
        <strain evidence="10">Duluth1</strain>
        <tissue evidence="10">Whole animal</tissue>
    </source>
</reference>
<dbReference type="AlphaFoldDB" id="A0A9D4K1J9"/>
<protein>
    <recommendedName>
        <fullName evidence="3">Small integral membrane protein 15</fullName>
    </recommendedName>
</protein>
<evidence type="ECO:0000256" key="5">
    <source>
        <dbReference type="ARBA" id="ARBA00022989"/>
    </source>
</evidence>
<gene>
    <name evidence="10" type="ORF">DPMN_105026</name>
</gene>
<keyword evidence="7 9" id="KW-0472">Membrane</keyword>
<evidence type="ECO:0000256" key="6">
    <source>
        <dbReference type="ARBA" id="ARBA00023054"/>
    </source>
</evidence>
<comment type="similarity">
    <text evidence="2">Belongs to the SMIM15 family.</text>
</comment>